<dbReference type="PANTHER" id="PTHR46598">
    <property type="entry name" value="BNAC05G43320D PROTEIN"/>
    <property type="match status" value="1"/>
</dbReference>
<dbReference type="AlphaFoldDB" id="A0AAD8N2M0"/>
<dbReference type="Pfam" id="PF13812">
    <property type="entry name" value="PPR_3"/>
    <property type="match status" value="1"/>
</dbReference>
<accession>A0AAD8N2M0</accession>
<evidence type="ECO:0000256" key="3">
    <source>
        <dbReference type="PROSITE-ProRule" id="PRU00708"/>
    </source>
</evidence>
<keyword evidence="5" id="KW-1185">Reference proteome</keyword>
<organism evidence="4 5">
    <name type="scientific">Heracleum sosnowskyi</name>
    <dbReference type="NCBI Taxonomy" id="360622"/>
    <lineage>
        <taxon>Eukaryota</taxon>
        <taxon>Viridiplantae</taxon>
        <taxon>Streptophyta</taxon>
        <taxon>Embryophyta</taxon>
        <taxon>Tracheophyta</taxon>
        <taxon>Spermatophyta</taxon>
        <taxon>Magnoliopsida</taxon>
        <taxon>eudicotyledons</taxon>
        <taxon>Gunneridae</taxon>
        <taxon>Pentapetalae</taxon>
        <taxon>asterids</taxon>
        <taxon>campanulids</taxon>
        <taxon>Apiales</taxon>
        <taxon>Apiaceae</taxon>
        <taxon>Apioideae</taxon>
        <taxon>apioid superclade</taxon>
        <taxon>Tordylieae</taxon>
        <taxon>Tordyliinae</taxon>
        <taxon>Heracleum</taxon>
    </lineage>
</organism>
<dbReference type="Gene3D" id="1.25.40.10">
    <property type="entry name" value="Tetratricopeptide repeat domain"/>
    <property type="match status" value="2"/>
</dbReference>
<dbReference type="EMBL" id="JAUIZM010000003">
    <property type="protein sequence ID" value="KAK1392598.1"/>
    <property type="molecule type" value="Genomic_DNA"/>
</dbReference>
<keyword evidence="2" id="KW-0677">Repeat</keyword>
<comment type="caution">
    <text evidence="4">The sequence shown here is derived from an EMBL/GenBank/DDBJ whole genome shotgun (WGS) entry which is preliminary data.</text>
</comment>
<reference evidence="4" key="1">
    <citation type="submission" date="2023-02" db="EMBL/GenBank/DDBJ databases">
        <title>Genome of toxic invasive species Heracleum sosnowskyi carries increased number of genes despite the absence of recent whole-genome duplications.</title>
        <authorList>
            <person name="Schelkunov M."/>
            <person name="Shtratnikova V."/>
            <person name="Makarenko M."/>
            <person name="Klepikova A."/>
            <person name="Omelchenko D."/>
            <person name="Novikova G."/>
            <person name="Obukhova E."/>
            <person name="Bogdanov V."/>
            <person name="Penin A."/>
            <person name="Logacheva M."/>
        </authorList>
    </citation>
    <scope>NUCLEOTIDE SEQUENCE</scope>
    <source>
        <strain evidence="4">Hsosn_3</strain>
        <tissue evidence="4">Leaf</tissue>
    </source>
</reference>
<sequence>MRMLEAMSLQDDSGSHPNHVTYTTVISAFVKVGAMDRARQVMARCLGALTYFNEMRARGIAPSKVSYTTLMKAFALSGQPKLANKVFDEMLNDTRVKVDLIAWNMLVEGYCRLGLLEAADGDE</sequence>
<name>A0AAD8N2M0_9APIA</name>
<evidence type="ECO:0000313" key="5">
    <source>
        <dbReference type="Proteomes" id="UP001237642"/>
    </source>
</evidence>
<dbReference type="PROSITE" id="PS51375">
    <property type="entry name" value="PPR"/>
    <property type="match status" value="1"/>
</dbReference>
<gene>
    <name evidence="4" type="ORF">POM88_011654</name>
</gene>
<protein>
    <recommendedName>
        <fullName evidence="6">Pentatricopeptide repeat-containing protein</fullName>
    </recommendedName>
</protein>
<evidence type="ECO:0000313" key="4">
    <source>
        <dbReference type="EMBL" id="KAK1392598.1"/>
    </source>
</evidence>
<feature type="repeat" description="PPR" evidence="3">
    <location>
        <begin position="63"/>
        <end position="93"/>
    </location>
</feature>
<dbReference type="NCBIfam" id="TIGR00756">
    <property type="entry name" value="PPR"/>
    <property type="match status" value="1"/>
</dbReference>
<dbReference type="InterPro" id="IPR011990">
    <property type="entry name" value="TPR-like_helical_dom_sf"/>
</dbReference>
<evidence type="ECO:0000256" key="2">
    <source>
        <dbReference type="ARBA" id="ARBA00022737"/>
    </source>
</evidence>
<dbReference type="PANTHER" id="PTHR46598:SF5">
    <property type="entry name" value="PENTACOTRIPEPTIDE-REPEAT REGION OF PRORP DOMAIN-CONTAINING PROTEIN"/>
    <property type="match status" value="1"/>
</dbReference>
<evidence type="ECO:0000256" key="1">
    <source>
        <dbReference type="ARBA" id="ARBA00007626"/>
    </source>
</evidence>
<comment type="similarity">
    <text evidence="1">Belongs to the PPR family. P subfamily.</text>
</comment>
<dbReference type="Proteomes" id="UP001237642">
    <property type="component" value="Unassembled WGS sequence"/>
</dbReference>
<reference evidence="4" key="2">
    <citation type="submission" date="2023-05" db="EMBL/GenBank/DDBJ databases">
        <authorList>
            <person name="Schelkunov M.I."/>
        </authorList>
    </citation>
    <scope>NUCLEOTIDE SEQUENCE</scope>
    <source>
        <strain evidence="4">Hsosn_3</strain>
        <tissue evidence="4">Leaf</tissue>
    </source>
</reference>
<evidence type="ECO:0008006" key="6">
    <source>
        <dbReference type="Google" id="ProtNLM"/>
    </source>
</evidence>
<proteinExistence type="inferred from homology"/>
<dbReference type="InterPro" id="IPR002885">
    <property type="entry name" value="PPR_rpt"/>
</dbReference>
<dbReference type="Pfam" id="PF12854">
    <property type="entry name" value="PPR_1"/>
    <property type="match status" value="1"/>
</dbReference>